<sequence>MSKPYLSLFGPGFISYALAKGGYSEETAIEFSRSHTHLNPGGCSDPNNFRTKVSACYGDFVRP</sequence>
<dbReference type="AlphaFoldDB" id="A0A9W5QEH4"/>
<protein>
    <submittedName>
        <fullName evidence="1">Uncharacterized protein</fullName>
    </submittedName>
</protein>
<proteinExistence type="predicted"/>
<evidence type="ECO:0000313" key="1">
    <source>
        <dbReference type="EMBL" id="EOP59939.1"/>
    </source>
</evidence>
<dbReference type="Proteomes" id="UP000013989">
    <property type="component" value="Unassembled WGS sequence"/>
</dbReference>
<comment type="caution">
    <text evidence="1">The sequence shown here is derived from an EMBL/GenBank/DDBJ whole genome shotgun (WGS) entry which is preliminary data.</text>
</comment>
<gene>
    <name evidence="1" type="ORF">IGU_04604</name>
</gene>
<organism evidence="1 2">
    <name type="scientific">Bacillus cereus ISP2954</name>
    <dbReference type="NCBI Taxonomy" id="1053215"/>
    <lineage>
        <taxon>Bacteria</taxon>
        <taxon>Bacillati</taxon>
        <taxon>Bacillota</taxon>
        <taxon>Bacilli</taxon>
        <taxon>Bacillales</taxon>
        <taxon>Bacillaceae</taxon>
        <taxon>Bacillus</taxon>
        <taxon>Bacillus cereus group</taxon>
    </lineage>
</organism>
<name>A0A9W5QEH4_BACCE</name>
<evidence type="ECO:0000313" key="2">
    <source>
        <dbReference type="Proteomes" id="UP000013989"/>
    </source>
</evidence>
<dbReference type="RefSeq" id="WP_016100008.1">
    <property type="nucleotide sequence ID" value="NZ_KB976764.1"/>
</dbReference>
<dbReference type="EMBL" id="AHEJ01000098">
    <property type="protein sequence ID" value="EOP59939.1"/>
    <property type="molecule type" value="Genomic_DNA"/>
</dbReference>
<accession>A0A9W5QEH4</accession>
<reference evidence="1 2" key="1">
    <citation type="submission" date="2012-12" db="EMBL/GenBank/DDBJ databases">
        <title>The Genome Sequence of Bacillus cereus ISP2954.</title>
        <authorList>
            <consortium name="The Broad Institute Genome Sequencing Platform"/>
            <consortium name="The Broad Institute Genome Sequencing Center for Infectious Disease"/>
            <person name="Feldgarden M."/>
            <person name="Van der Auwera G.A."/>
            <person name="Mahillon J."/>
            <person name="Duprez V."/>
            <person name="Timmery S."/>
            <person name="Mattelet C."/>
            <person name="Dierick K."/>
            <person name="Sun M."/>
            <person name="Yu Z."/>
            <person name="Zhu L."/>
            <person name="Hu X."/>
            <person name="Shank E.B."/>
            <person name="Swiecicka I."/>
            <person name="Hansen B.M."/>
            <person name="Andrup L."/>
            <person name="Walker B."/>
            <person name="Young S.K."/>
            <person name="Zeng Q."/>
            <person name="Gargeya S."/>
            <person name="Fitzgerald M."/>
            <person name="Haas B."/>
            <person name="Abouelleil A."/>
            <person name="Alvarado L."/>
            <person name="Arachchi H.M."/>
            <person name="Berlin A.M."/>
            <person name="Chapman S.B."/>
            <person name="Dewar J."/>
            <person name="Goldberg J."/>
            <person name="Griggs A."/>
            <person name="Gujja S."/>
            <person name="Hansen M."/>
            <person name="Howarth C."/>
            <person name="Imamovic A."/>
            <person name="Larimer J."/>
            <person name="McCowan C."/>
            <person name="Murphy C."/>
            <person name="Neiman D."/>
            <person name="Pearson M."/>
            <person name="Priest M."/>
            <person name="Roberts A."/>
            <person name="Saif S."/>
            <person name="Shea T."/>
            <person name="Sisk P."/>
            <person name="Sykes S."/>
            <person name="Wortman J."/>
            <person name="Nusbaum C."/>
            <person name="Birren B."/>
        </authorList>
    </citation>
    <scope>NUCLEOTIDE SEQUENCE [LARGE SCALE GENOMIC DNA]</scope>
    <source>
        <strain evidence="1 2">ISP2954</strain>
    </source>
</reference>